<evidence type="ECO:0000259" key="9">
    <source>
        <dbReference type="Pfam" id="PF05127"/>
    </source>
</evidence>
<feature type="domain" description="Possible tRNA binding" evidence="12">
    <location>
        <begin position="722"/>
        <end position="857"/>
    </location>
</feature>
<comment type="caution">
    <text evidence="13">The sequence shown here is derived from an EMBL/GenBank/DDBJ whole genome shotgun (WGS) entry which is preliminary data.</text>
</comment>
<reference evidence="13 14" key="1">
    <citation type="submission" date="2017-12" db="EMBL/GenBank/DDBJ databases">
        <authorList>
            <person name="Pombert J.-F."/>
            <person name="Haag K.L."/>
            <person name="Ebert D."/>
        </authorList>
    </citation>
    <scope>NUCLEOTIDE SEQUENCE [LARGE SCALE GENOMIC DNA]</scope>
    <source>
        <strain evidence="13">FI-OER-3-3</strain>
    </source>
</reference>
<evidence type="ECO:0000313" key="14">
    <source>
        <dbReference type="Proteomes" id="UP000292362"/>
    </source>
</evidence>
<evidence type="ECO:0000259" key="12">
    <source>
        <dbReference type="Pfam" id="PF13725"/>
    </source>
</evidence>
<dbReference type="GO" id="GO:1904812">
    <property type="term" value="P:rRNA acetylation involved in maturation of SSU-rRNA"/>
    <property type="evidence" value="ECO:0007669"/>
    <property type="project" value="TreeGrafter"/>
</dbReference>
<dbReference type="GO" id="GO:0005524">
    <property type="term" value="F:ATP binding"/>
    <property type="evidence" value="ECO:0007669"/>
    <property type="project" value="UniProtKB-KW"/>
</dbReference>
<keyword evidence="3" id="KW-0808">Transferase</keyword>
<evidence type="ECO:0000256" key="8">
    <source>
        <dbReference type="ARBA" id="ARBA00023315"/>
    </source>
</evidence>
<keyword evidence="2" id="KW-0698">rRNA processing</keyword>
<evidence type="ECO:0000256" key="6">
    <source>
        <dbReference type="ARBA" id="ARBA00022840"/>
    </source>
</evidence>
<dbReference type="Pfam" id="PF08351">
    <property type="entry name" value="TmcA_N"/>
    <property type="match status" value="1"/>
</dbReference>
<dbReference type="Pfam" id="PF05127">
    <property type="entry name" value="NAT10_TcmA_helicase"/>
    <property type="match status" value="1"/>
</dbReference>
<gene>
    <name evidence="13" type="ORF">CWI37_0421p0040</name>
</gene>
<keyword evidence="6" id="KW-0067">ATP-binding</keyword>
<dbReference type="InterPro" id="IPR027992">
    <property type="entry name" value="tRNA_bind_dom"/>
</dbReference>
<keyword evidence="13" id="KW-0347">Helicase</keyword>
<evidence type="ECO:0000256" key="5">
    <source>
        <dbReference type="ARBA" id="ARBA00022741"/>
    </source>
</evidence>
<keyword evidence="7" id="KW-0539">Nucleus</keyword>
<protein>
    <submittedName>
        <fullName evidence="13">Helicase</fullName>
    </submittedName>
</protein>
<dbReference type="GO" id="GO:0005730">
    <property type="term" value="C:nucleolus"/>
    <property type="evidence" value="ECO:0007669"/>
    <property type="project" value="UniProtKB-SubCell"/>
</dbReference>
<proteinExistence type="predicted"/>
<dbReference type="PANTHER" id="PTHR10925">
    <property type="entry name" value="N-ACETYLTRANSFERASE 10"/>
    <property type="match status" value="1"/>
</dbReference>
<evidence type="ECO:0000256" key="4">
    <source>
        <dbReference type="ARBA" id="ARBA00022694"/>
    </source>
</evidence>
<sequence length="868" mass="100571">MTLCENENKIYSLINDGIKNNYRSVFVVLGSNCNEVSIKLHHILSKTRIGIKPSVLWCYKREMTGKNYKKKKMANLSNQVKSGMVVEEDAFEVFNSSTNVDYILYGECDRVLGRTYDMCVLQDFDCITPNIMAKTVETVCGGGLIIFLLENIYKLEDAFEMKMDIHKKFGDLENEKMRFNKRLFCSLKKSKFTIFLNENMEVLNISKYKSKKNELIRKENIEMENKSKKCKESSSGSKKYKFMNGLITKDVFKENEKIEKTKEQRNLLVELEKLYSDRNNKTIISVTAARGRGKSALLGFSISDAIKNHFGVINVVAPALENVKTLFLFVENGLKELNFEKNKDYQIYFTKINNKKFVSKISITKYFKQVIEYVDPRIGLKLYPDLVVVDEAAAIPMSFLKPFLECNVVLMASTLNGYEGTGRSLSLKLFETLRKNSKSKDSYIFKEFILNESIRYSRNDPVERWLYDVLLLDAQPPKITFCPPPENCELAYVDRDILFSYHSASEIFLNEIVSLFVASHYKNSPNDLQLLADGPKQGIFVLLTPLDNKSVEGKENANCSILPKIICAIQVTLEGKIKNTQTVSKDGNLIPWTVYEHFIDTEFINKSGIRIVRIAVHPDFINMGYGSRALDLFCRFFSEQNSSENNFFIPKNTMKKSLLYSLKDILIPKIEWIGSSFGVTSHLLFFWKKLNFLQIYLKQTPSKITGEHSVIVIKDIHDNNTWIYDYYNIFISKFINLLSYNYKDLDPVLSLSLYYDKNLTKFKDENIKIKNYFSCFDIKRIEIYCKNRIDIKMIMDLLPIISFLYFKGKFTFNLDILQESLLLIVGLQRKDLCFASSIFKLDSSHINSIFLKIISLLFSEIFKMYQNE</sequence>
<keyword evidence="5" id="KW-0547">Nucleotide-binding</keyword>
<evidence type="ECO:0000259" key="10">
    <source>
        <dbReference type="Pfam" id="PF08351"/>
    </source>
</evidence>
<dbReference type="SUPFAM" id="SSF52540">
    <property type="entry name" value="P-loop containing nucleoside triphosphate hydrolases"/>
    <property type="match status" value="1"/>
</dbReference>
<dbReference type="GO" id="GO:0000049">
    <property type="term" value="F:tRNA binding"/>
    <property type="evidence" value="ECO:0007669"/>
    <property type="project" value="TreeGrafter"/>
</dbReference>
<dbReference type="Gene3D" id="3.40.630.30">
    <property type="match status" value="1"/>
</dbReference>
<dbReference type="GO" id="GO:1990883">
    <property type="term" value="F:18S rRNA cytidine N-acetyltransferase activity"/>
    <property type="evidence" value="ECO:0007669"/>
    <property type="project" value="TreeGrafter"/>
</dbReference>
<evidence type="ECO:0000256" key="1">
    <source>
        <dbReference type="ARBA" id="ARBA00004604"/>
    </source>
</evidence>
<keyword evidence="8" id="KW-0012">Acyltransferase</keyword>
<comment type="subcellular location">
    <subcellularLocation>
        <location evidence="1">Nucleus</location>
        <location evidence="1">Nucleolus</location>
    </subcellularLocation>
</comment>
<feature type="domain" description="N-acetyltransferase" evidence="11">
    <location>
        <begin position="648"/>
        <end position="716"/>
    </location>
</feature>
<dbReference type="EMBL" id="PITJ01000421">
    <property type="protein sequence ID" value="TBU02749.1"/>
    <property type="molecule type" value="Genomic_DNA"/>
</dbReference>
<keyword evidence="4" id="KW-0819">tRNA processing</keyword>
<organism evidence="13 14">
    <name type="scientific">Hamiltosporidium tvaerminnensis</name>
    <dbReference type="NCBI Taxonomy" id="1176355"/>
    <lineage>
        <taxon>Eukaryota</taxon>
        <taxon>Fungi</taxon>
        <taxon>Fungi incertae sedis</taxon>
        <taxon>Microsporidia</taxon>
        <taxon>Dubosqiidae</taxon>
        <taxon>Hamiltosporidium</taxon>
    </lineage>
</organism>
<dbReference type="InterPro" id="IPR000182">
    <property type="entry name" value="GNAT_dom"/>
</dbReference>
<dbReference type="PANTHER" id="PTHR10925:SF5">
    <property type="entry name" value="RNA CYTIDINE ACETYLTRANSFERASE"/>
    <property type="match status" value="1"/>
</dbReference>
<dbReference type="Pfam" id="PF13725">
    <property type="entry name" value="tRNA_bind_2"/>
    <property type="match status" value="1"/>
</dbReference>
<dbReference type="GO" id="GO:0030686">
    <property type="term" value="C:90S preribosome"/>
    <property type="evidence" value="ECO:0007669"/>
    <property type="project" value="TreeGrafter"/>
</dbReference>
<dbReference type="InterPro" id="IPR013562">
    <property type="entry name" value="TmcA/NAT10_N"/>
</dbReference>
<dbReference type="InterPro" id="IPR032672">
    <property type="entry name" value="TmcA/NAT10/Kre33"/>
</dbReference>
<feature type="domain" description="N-acetyltransferase" evidence="11">
    <location>
        <begin position="512"/>
        <end position="645"/>
    </location>
</feature>
<accession>A0A4Q9L595</accession>
<dbReference type="AlphaFoldDB" id="A0A4Q9L595"/>
<dbReference type="Gene3D" id="3.40.50.11040">
    <property type="match status" value="1"/>
</dbReference>
<evidence type="ECO:0000256" key="2">
    <source>
        <dbReference type="ARBA" id="ARBA00022552"/>
    </source>
</evidence>
<feature type="domain" description="TcmA/NAT10 helicase" evidence="9">
    <location>
        <begin position="286"/>
        <end position="473"/>
    </location>
</feature>
<dbReference type="GO" id="GO:0008033">
    <property type="term" value="P:tRNA processing"/>
    <property type="evidence" value="ECO:0007669"/>
    <property type="project" value="UniProtKB-KW"/>
</dbReference>
<keyword evidence="13" id="KW-0378">Hydrolase</keyword>
<evidence type="ECO:0000313" key="13">
    <source>
        <dbReference type="EMBL" id="TBU02749.1"/>
    </source>
</evidence>
<evidence type="ECO:0000259" key="11">
    <source>
        <dbReference type="Pfam" id="PF13718"/>
    </source>
</evidence>
<dbReference type="Pfam" id="PF13718">
    <property type="entry name" value="GNAT_acetyltr_2"/>
    <property type="match status" value="2"/>
</dbReference>
<dbReference type="InterPro" id="IPR007807">
    <property type="entry name" value="TcmA/NAT10_helicase"/>
</dbReference>
<dbReference type="InterPro" id="IPR027417">
    <property type="entry name" value="P-loop_NTPase"/>
</dbReference>
<dbReference type="GO" id="GO:0004386">
    <property type="term" value="F:helicase activity"/>
    <property type="evidence" value="ECO:0007669"/>
    <property type="project" value="UniProtKB-KW"/>
</dbReference>
<evidence type="ECO:0000256" key="7">
    <source>
        <dbReference type="ARBA" id="ARBA00023242"/>
    </source>
</evidence>
<dbReference type="Proteomes" id="UP000292362">
    <property type="component" value="Unassembled WGS sequence"/>
</dbReference>
<feature type="domain" description="TmcA/NAT10 N-terminal" evidence="10">
    <location>
        <begin position="10"/>
        <end position="191"/>
    </location>
</feature>
<name>A0A4Q9L595_9MICR</name>
<dbReference type="VEuPathDB" id="MicrosporidiaDB:CWI37_0421p0040"/>
<dbReference type="Gene3D" id="3.40.50.300">
    <property type="entry name" value="P-loop containing nucleotide triphosphate hydrolases"/>
    <property type="match status" value="1"/>
</dbReference>
<evidence type="ECO:0000256" key="3">
    <source>
        <dbReference type="ARBA" id="ARBA00022679"/>
    </source>
</evidence>